<protein>
    <submittedName>
        <fullName evidence="3">BZ3500_MvSof-1268-A1-R1_Chr2-1g04536 protein</fullName>
    </submittedName>
</protein>
<dbReference type="Pfam" id="PF16278">
    <property type="entry name" value="zf-C2HE"/>
    <property type="match status" value="1"/>
</dbReference>
<dbReference type="EMBL" id="FMWP01000012">
    <property type="protein sequence ID" value="SCZ88632.1"/>
    <property type="molecule type" value="Genomic_DNA"/>
</dbReference>
<dbReference type="InterPro" id="IPR032566">
    <property type="entry name" value="Znf-C2HE"/>
</dbReference>
<evidence type="ECO:0000256" key="1">
    <source>
        <dbReference type="SAM" id="MobiDB-lite"/>
    </source>
</evidence>
<dbReference type="Proteomes" id="UP000249723">
    <property type="component" value="Unassembled WGS sequence"/>
</dbReference>
<feature type="region of interest" description="Disordered" evidence="1">
    <location>
        <begin position="280"/>
        <end position="327"/>
    </location>
</feature>
<dbReference type="GO" id="GO:0033699">
    <property type="term" value="F:DNA 5'-adenosine monophosphate hydrolase activity"/>
    <property type="evidence" value="ECO:0007669"/>
    <property type="project" value="TreeGrafter"/>
</dbReference>
<feature type="domain" description="Aprataxin C2HE/C2H2/C2HC zinc finger" evidence="2">
    <location>
        <begin position="210"/>
        <end position="268"/>
    </location>
</feature>
<feature type="compositionally biased region" description="Basic and acidic residues" evidence="1">
    <location>
        <begin position="284"/>
        <end position="299"/>
    </location>
</feature>
<evidence type="ECO:0000259" key="2">
    <source>
        <dbReference type="Pfam" id="PF16278"/>
    </source>
</evidence>
<organism evidence="3 4">
    <name type="scientific">Microbotryum saponariae</name>
    <dbReference type="NCBI Taxonomy" id="289078"/>
    <lineage>
        <taxon>Eukaryota</taxon>
        <taxon>Fungi</taxon>
        <taxon>Dikarya</taxon>
        <taxon>Basidiomycota</taxon>
        <taxon>Pucciniomycotina</taxon>
        <taxon>Microbotryomycetes</taxon>
        <taxon>Microbotryales</taxon>
        <taxon>Microbotryaceae</taxon>
        <taxon>Microbotryum</taxon>
    </lineage>
</organism>
<dbReference type="GO" id="GO:1990165">
    <property type="term" value="F:single-strand break-containing DNA binding"/>
    <property type="evidence" value="ECO:0007669"/>
    <property type="project" value="TreeGrafter"/>
</dbReference>
<sequence>MRPSSYLRYSSSFTLHRQPTSAARATAIPPPRVSLAARHQPWPSMSNPAAWNAVLEQYARSQNPERELPKGVHLLSNSKCVTIFDGYEKAKYHFLVMPRYPFPLESSSSPSSASTSTSISVPSSHLTSLEALRKSPHCIPVLKALQEQAQQVQEMIEEEMLKKEGWKWPVHIGFHARESMRHVHLHVISSDLISPKLKNKKHYNSFHPSLGFFLHLTKVIEQVEASRKDANSTSSYENLLKLPLRSHYTGQQYPTIPKLKVHLEEEWERRGREERRRQALLIKDGLKAPSDSEERDRGADSVQGRAKKVKVDRTEEDVGASSGDETI</sequence>
<dbReference type="GO" id="GO:0030983">
    <property type="term" value="F:mismatched DNA binding"/>
    <property type="evidence" value="ECO:0007669"/>
    <property type="project" value="TreeGrafter"/>
</dbReference>
<dbReference type="GO" id="GO:0005634">
    <property type="term" value="C:nucleus"/>
    <property type="evidence" value="ECO:0007669"/>
    <property type="project" value="TreeGrafter"/>
</dbReference>
<dbReference type="STRING" id="289078.A0A2X0K6R0"/>
<reference evidence="4" key="1">
    <citation type="submission" date="2016-10" db="EMBL/GenBank/DDBJ databases">
        <authorList>
            <person name="Jeantristanb JTB J.-T."/>
            <person name="Ricardo R."/>
        </authorList>
    </citation>
    <scope>NUCLEOTIDE SEQUENCE [LARGE SCALE GENOMIC DNA]</scope>
</reference>
<name>A0A2X0K6R0_9BASI</name>
<keyword evidence="4" id="KW-1185">Reference proteome</keyword>
<evidence type="ECO:0000313" key="3">
    <source>
        <dbReference type="EMBL" id="SCZ88632.1"/>
    </source>
</evidence>
<dbReference type="GO" id="GO:0003725">
    <property type="term" value="F:double-stranded RNA binding"/>
    <property type="evidence" value="ECO:0007669"/>
    <property type="project" value="TreeGrafter"/>
</dbReference>
<dbReference type="AlphaFoldDB" id="A0A2X0K6R0"/>
<proteinExistence type="predicted"/>
<dbReference type="PANTHER" id="PTHR12486">
    <property type="entry name" value="APRATAXIN-RELATED"/>
    <property type="match status" value="1"/>
</dbReference>
<dbReference type="InterPro" id="IPR036265">
    <property type="entry name" value="HIT-like_sf"/>
</dbReference>
<dbReference type="GO" id="GO:0000012">
    <property type="term" value="P:single strand break repair"/>
    <property type="evidence" value="ECO:0007669"/>
    <property type="project" value="TreeGrafter"/>
</dbReference>
<evidence type="ECO:0000313" key="4">
    <source>
        <dbReference type="Proteomes" id="UP000249723"/>
    </source>
</evidence>
<dbReference type="GO" id="GO:0003697">
    <property type="term" value="F:single-stranded DNA binding"/>
    <property type="evidence" value="ECO:0007669"/>
    <property type="project" value="TreeGrafter"/>
</dbReference>
<dbReference type="OrthoDB" id="2538372at2759"/>
<dbReference type="Gene3D" id="3.30.428.10">
    <property type="entry name" value="HIT-like"/>
    <property type="match status" value="1"/>
</dbReference>
<accession>A0A2X0K6R0</accession>
<gene>
    <name evidence="3" type="ORF">BZ3500_MVSOF-1268-A1-R1_CHR2-1G04536</name>
</gene>
<dbReference type="PANTHER" id="PTHR12486:SF4">
    <property type="entry name" value="APRATAXIN"/>
    <property type="match status" value="1"/>
</dbReference>
<dbReference type="Pfam" id="PF11969">
    <property type="entry name" value="DcpS_C"/>
    <property type="match status" value="1"/>
</dbReference>
<dbReference type="SUPFAM" id="SSF54197">
    <property type="entry name" value="HIT-like"/>
    <property type="match status" value="1"/>
</dbReference>